<dbReference type="OrthoDB" id="6860332at2"/>
<dbReference type="Pfam" id="PF08362">
    <property type="entry name" value="TetR_C_3"/>
    <property type="match status" value="1"/>
</dbReference>
<feature type="DNA-binding region" description="H-T-H motif" evidence="2">
    <location>
        <begin position="33"/>
        <end position="52"/>
    </location>
</feature>
<protein>
    <submittedName>
        <fullName evidence="4">TetR family transcriptional regulator</fullName>
    </submittedName>
</protein>
<evidence type="ECO:0000256" key="1">
    <source>
        <dbReference type="ARBA" id="ARBA00023125"/>
    </source>
</evidence>
<dbReference type="InParanoid" id="A0A4R6QTF9"/>
<keyword evidence="1 2" id="KW-0238">DNA-binding</keyword>
<sequence length="211" mass="23540">MSDNRTTKRQQTETKLLAAAQERFARHGYEGVSVDDIAASAGMSKQSLLYYFATKESLYRRVFNDVLDAWVQDLSELADPASTPRQALERYVTQKLQFSFDNPTGSRLFALEIMAQAPLCAADIEAKLLPAFKAETALLEQWMAAGQIKRVPVPHLLFTLWAMTQTYADFAWQTGMLLGKPTPDGEEFAQARETILAMVNGALGLNDTREP</sequence>
<dbReference type="EMBL" id="SNXS01000002">
    <property type="protein sequence ID" value="TDP73151.1"/>
    <property type="molecule type" value="Genomic_DNA"/>
</dbReference>
<dbReference type="Pfam" id="PF00440">
    <property type="entry name" value="TetR_N"/>
    <property type="match status" value="1"/>
</dbReference>
<dbReference type="GO" id="GO:0003677">
    <property type="term" value="F:DNA binding"/>
    <property type="evidence" value="ECO:0007669"/>
    <property type="project" value="UniProtKB-UniRule"/>
</dbReference>
<dbReference type="InterPro" id="IPR036271">
    <property type="entry name" value="Tet_transcr_reg_TetR-rel_C_sf"/>
</dbReference>
<dbReference type="PANTHER" id="PTHR30328:SF54">
    <property type="entry name" value="HTH-TYPE TRANSCRIPTIONAL REPRESSOR SCO4008"/>
    <property type="match status" value="1"/>
</dbReference>
<dbReference type="InterPro" id="IPR013573">
    <property type="entry name" value="Tscrpt_reg_YcdC_C"/>
</dbReference>
<evidence type="ECO:0000313" key="4">
    <source>
        <dbReference type="EMBL" id="TDP73151.1"/>
    </source>
</evidence>
<gene>
    <name evidence="4" type="ORF">DES47_102898</name>
</gene>
<dbReference type="PRINTS" id="PR00455">
    <property type="entry name" value="HTHTETR"/>
</dbReference>
<dbReference type="InterPro" id="IPR009057">
    <property type="entry name" value="Homeodomain-like_sf"/>
</dbReference>
<dbReference type="PROSITE" id="PS50977">
    <property type="entry name" value="HTH_TETR_2"/>
    <property type="match status" value="1"/>
</dbReference>
<evidence type="ECO:0000259" key="3">
    <source>
        <dbReference type="PROSITE" id="PS50977"/>
    </source>
</evidence>
<comment type="caution">
    <text evidence="4">The sequence shown here is derived from an EMBL/GenBank/DDBJ whole genome shotgun (WGS) entry which is preliminary data.</text>
</comment>
<keyword evidence="5" id="KW-1185">Reference proteome</keyword>
<dbReference type="Gene3D" id="1.10.357.10">
    <property type="entry name" value="Tetracycline Repressor, domain 2"/>
    <property type="match status" value="1"/>
</dbReference>
<proteinExistence type="predicted"/>
<feature type="domain" description="HTH tetR-type" evidence="3">
    <location>
        <begin position="10"/>
        <end position="70"/>
    </location>
</feature>
<dbReference type="InterPro" id="IPR001647">
    <property type="entry name" value="HTH_TetR"/>
</dbReference>
<dbReference type="FunCoup" id="A0A4R6QTF9">
    <property type="interactions" value="177"/>
</dbReference>
<dbReference type="GO" id="GO:0045892">
    <property type="term" value="P:negative regulation of DNA-templated transcription"/>
    <property type="evidence" value="ECO:0007669"/>
    <property type="project" value="InterPro"/>
</dbReference>
<accession>A0A4R6QTF9</accession>
<name>A0A4R6QTF9_9BURK</name>
<dbReference type="InterPro" id="IPR050109">
    <property type="entry name" value="HTH-type_TetR-like_transc_reg"/>
</dbReference>
<dbReference type="SUPFAM" id="SSF48498">
    <property type="entry name" value="Tetracyclin repressor-like, C-terminal domain"/>
    <property type="match status" value="1"/>
</dbReference>
<dbReference type="AlphaFoldDB" id="A0A4R6QTF9"/>
<dbReference type="SUPFAM" id="SSF46689">
    <property type="entry name" value="Homeodomain-like"/>
    <property type="match status" value="1"/>
</dbReference>
<organism evidence="4 5">
    <name type="scientific">Roseateles toxinivorans</name>
    <dbReference type="NCBI Taxonomy" id="270368"/>
    <lineage>
        <taxon>Bacteria</taxon>
        <taxon>Pseudomonadati</taxon>
        <taxon>Pseudomonadota</taxon>
        <taxon>Betaproteobacteria</taxon>
        <taxon>Burkholderiales</taxon>
        <taxon>Sphaerotilaceae</taxon>
        <taxon>Roseateles</taxon>
    </lineage>
</organism>
<evidence type="ECO:0000256" key="2">
    <source>
        <dbReference type="PROSITE-ProRule" id="PRU00335"/>
    </source>
</evidence>
<evidence type="ECO:0000313" key="5">
    <source>
        <dbReference type="Proteomes" id="UP000295361"/>
    </source>
</evidence>
<dbReference type="Proteomes" id="UP000295361">
    <property type="component" value="Unassembled WGS sequence"/>
</dbReference>
<reference evidence="4 5" key="1">
    <citation type="submission" date="2019-03" db="EMBL/GenBank/DDBJ databases">
        <title>Genomic Encyclopedia of Type Strains, Phase IV (KMG-IV): sequencing the most valuable type-strain genomes for metagenomic binning, comparative biology and taxonomic classification.</title>
        <authorList>
            <person name="Goeker M."/>
        </authorList>
    </citation>
    <scope>NUCLEOTIDE SEQUENCE [LARGE SCALE GENOMIC DNA]</scope>
    <source>
        <strain evidence="4 5">DSM 16998</strain>
    </source>
</reference>
<dbReference type="Gene3D" id="1.10.10.60">
    <property type="entry name" value="Homeodomain-like"/>
    <property type="match status" value="1"/>
</dbReference>
<dbReference type="RefSeq" id="WP_133700553.1">
    <property type="nucleotide sequence ID" value="NZ_SNXS01000002.1"/>
</dbReference>
<dbReference type="PANTHER" id="PTHR30328">
    <property type="entry name" value="TRANSCRIPTIONAL REPRESSOR"/>
    <property type="match status" value="1"/>
</dbReference>